<evidence type="ECO:0000313" key="3">
    <source>
        <dbReference type="Proteomes" id="UP001218104"/>
    </source>
</evidence>
<protein>
    <submittedName>
        <fullName evidence="2">Alpha/beta hydrolase</fullName>
    </submittedName>
</protein>
<dbReference type="RefSeq" id="WP_099032523.1">
    <property type="nucleotide sequence ID" value="NZ_CP035055.1"/>
</dbReference>
<proteinExistence type="predicted"/>
<dbReference type="AlphaFoldDB" id="A0AAJ5ZYA2"/>
<gene>
    <name evidence="2" type="ORF">P8634_00995</name>
</gene>
<evidence type="ECO:0000259" key="1">
    <source>
        <dbReference type="Pfam" id="PF07859"/>
    </source>
</evidence>
<name>A0AAJ5ZYA2_LIMFE</name>
<feature type="domain" description="Alpha/beta hydrolase fold-3" evidence="1">
    <location>
        <begin position="30"/>
        <end position="112"/>
    </location>
</feature>
<dbReference type="Pfam" id="PF07859">
    <property type="entry name" value="Abhydrolase_3"/>
    <property type="match status" value="1"/>
</dbReference>
<dbReference type="Gene3D" id="3.40.50.1820">
    <property type="entry name" value="alpha/beta hydrolase"/>
    <property type="match status" value="1"/>
</dbReference>
<dbReference type="Proteomes" id="UP001218104">
    <property type="component" value="Chromosome"/>
</dbReference>
<dbReference type="InterPro" id="IPR029058">
    <property type="entry name" value="AB_hydrolase_fold"/>
</dbReference>
<dbReference type="InterPro" id="IPR013094">
    <property type="entry name" value="AB_hydrolase_3"/>
</dbReference>
<dbReference type="GO" id="GO:0016787">
    <property type="term" value="F:hydrolase activity"/>
    <property type="evidence" value="ECO:0007669"/>
    <property type="project" value="UniProtKB-KW"/>
</dbReference>
<evidence type="ECO:0000313" key="2">
    <source>
        <dbReference type="EMBL" id="WFR89366.1"/>
    </source>
</evidence>
<dbReference type="EMBL" id="CP121468">
    <property type="protein sequence ID" value="WFR89366.1"/>
    <property type="molecule type" value="Genomic_DNA"/>
</dbReference>
<dbReference type="SUPFAM" id="SSF53474">
    <property type="entry name" value="alpha/beta-Hydrolases"/>
    <property type="match status" value="1"/>
</dbReference>
<keyword evidence="2" id="KW-0378">Hydrolase</keyword>
<reference evidence="2" key="1">
    <citation type="submission" date="2023-04" db="EMBL/GenBank/DDBJ databases">
        <title>Genomic of Limosilactobacillus fermentum MSJK0025.</title>
        <authorList>
            <person name="Yang S."/>
        </authorList>
    </citation>
    <scope>NUCLEOTIDE SEQUENCE</scope>
    <source>
        <strain evidence="2">MSJK0025</strain>
    </source>
</reference>
<accession>A0AAJ5ZYA2</accession>
<sequence length="275" mass="30561">MPKQTLELFNQDGITIQATCHLVENATAAILYLHGGGLIFGERDDLPEPYITKFNQAGYSFITLDYPLAPETKLDQTLRILNQSLGTLSTELKLTDTVAMGRSAGSYLWYLLIKDGFSPRAFLDFYGYANVTDPSFKMPAPAYTKFPLVAPMEARALIQKHPVVNADLDQRFPLYLSGRQLGTWLSSFLPRVNQAAQFSVAPAELAAFPPTVLVHCSADPDVPYALAKASADLIPRSELLTLNLAEHDFDRAVSEESLRVYDQVIDWLKIEFANL</sequence>
<organism evidence="2 3">
    <name type="scientific">Limosilactobacillus fermentum</name>
    <name type="common">Lactobacillus fermentum</name>
    <dbReference type="NCBI Taxonomy" id="1613"/>
    <lineage>
        <taxon>Bacteria</taxon>
        <taxon>Bacillati</taxon>
        <taxon>Bacillota</taxon>
        <taxon>Bacilli</taxon>
        <taxon>Lactobacillales</taxon>
        <taxon>Lactobacillaceae</taxon>
        <taxon>Limosilactobacillus</taxon>
    </lineage>
</organism>